<evidence type="ECO:0000313" key="2">
    <source>
        <dbReference type="Proteomes" id="UP001151760"/>
    </source>
</evidence>
<reference evidence="1" key="1">
    <citation type="journal article" date="2022" name="Int. J. Mol. Sci.">
        <title>Draft Genome of Tanacetum Coccineum: Genomic Comparison of Closely Related Tanacetum-Family Plants.</title>
        <authorList>
            <person name="Yamashiro T."/>
            <person name="Shiraishi A."/>
            <person name="Nakayama K."/>
            <person name="Satake H."/>
        </authorList>
    </citation>
    <scope>NUCLEOTIDE SEQUENCE</scope>
</reference>
<evidence type="ECO:0000313" key="1">
    <source>
        <dbReference type="EMBL" id="GJS60341.1"/>
    </source>
</evidence>
<sequence length="186" mass="21563">MLQMFGATIAMQKVIMHRILQSKEFRILSTLCKKYCLQRRMKLELFFPTNKMIFSLLMLLKMEEIEELSANICMMARIQPTNIDSNKGPSYDSAFISEVQTPSTSFMNMLFSNSHHEQTYHEQPQIINSTTVDDQINSNIIFDDLNVEVDDGSVEHDKNAHDSYDNKLEQLARNAYKEAEKQQIIA</sequence>
<dbReference type="Proteomes" id="UP001151760">
    <property type="component" value="Unassembled WGS sequence"/>
</dbReference>
<proteinExistence type="predicted"/>
<dbReference type="EMBL" id="BQNB010009214">
    <property type="protein sequence ID" value="GJS60341.1"/>
    <property type="molecule type" value="Genomic_DNA"/>
</dbReference>
<name>A0ABQ4X561_9ASTR</name>
<gene>
    <name evidence="1" type="ORF">Tco_0655125</name>
</gene>
<reference evidence="1" key="2">
    <citation type="submission" date="2022-01" db="EMBL/GenBank/DDBJ databases">
        <authorList>
            <person name="Yamashiro T."/>
            <person name="Shiraishi A."/>
            <person name="Satake H."/>
            <person name="Nakayama K."/>
        </authorList>
    </citation>
    <scope>NUCLEOTIDE SEQUENCE</scope>
</reference>
<organism evidence="1 2">
    <name type="scientific">Tanacetum coccineum</name>
    <dbReference type="NCBI Taxonomy" id="301880"/>
    <lineage>
        <taxon>Eukaryota</taxon>
        <taxon>Viridiplantae</taxon>
        <taxon>Streptophyta</taxon>
        <taxon>Embryophyta</taxon>
        <taxon>Tracheophyta</taxon>
        <taxon>Spermatophyta</taxon>
        <taxon>Magnoliopsida</taxon>
        <taxon>eudicotyledons</taxon>
        <taxon>Gunneridae</taxon>
        <taxon>Pentapetalae</taxon>
        <taxon>asterids</taxon>
        <taxon>campanulids</taxon>
        <taxon>Asterales</taxon>
        <taxon>Asteraceae</taxon>
        <taxon>Asteroideae</taxon>
        <taxon>Anthemideae</taxon>
        <taxon>Anthemidinae</taxon>
        <taxon>Tanacetum</taxon>
    </lineage>
</organism>
<comment type="caution">
    <text evidence="1">The sequence shown here is derived from an EMBL/GenBank/DDBJ whole genome shotgun (WGS) entry which is preliminary data.</text>
</comment>
<keyword evidence="2" id="KW-1185">Reference proteome</keyword>
<protein>
    <submittedName>
        <fullName evidence="1">Uncharacterized protein</fullName>
    </submittedName>
</protein>
<accession>A0ABQ4X561</accession>